<reference evidence="1 2" key="1">
    <citation type="submission" date="2014-04" db="EMBL/GenBank/DDBJ databases">
        <authorList>
            <consortium name="DOE Joint Genome Institute"/>
            <person name="Kuo A."/>
            <person name="Kohler A."/>
            <person name="Nagy L.G."/>
            <person name="Floudas D."/>
            <person name="Copeland A."/>
            <person name="Barry K.W."/>
            <person name="Cichocki N."/>
            <person name="Veneault-Fourrey C."/>
            <person name="LaButti K."/>
            <person name="Lindquist E.A."/>
            <person name="Lipzen A."/>
            <person name="Lundell T."/>
            <person name="Morin E."/>
            <person name="Murat C."/>
            <person name="Sun H."/>
            <person name="Tunlid A."/>
            <person name="Henrissat B."/>
            <person name="Grigoriev I.V."/>
            <person name="Hibbett D.S."/>
            <person name="Martin F."/>
            <person name="Nordberg H.P."/>
            <person name="Cantor M.N."/>
            <person name="Hua S.X."/>
        </authorList>
    </citation>
    <scope>NUCLEOTIDE SEQUENCE [LARGE SCALE GENOMIC DNA]</scope>
    <source>
        <strain evidence="1 2">Foug A</strain>
    </source>
</reference>
<dbReference type="Proteomes" id="UP000053989">
    <property type="component" value="Unassembled WGS sequence"/>
</dbReference>
<dbReference type="InParanoid" id="A0A0C2ZY97"/>
<evidence type="ECO:0000313" key="2">
    <source>
        <dbReference type="Proteomes" id="UP000053989"/>
    </source>
</evidence>
<keyword evidence="2" id="KW-1185">Reference proteome</keyword>
<dbReference type="HOGENOM" id="CLU_1595537_0_0_1"/>
<accession>A0A0C2ZY97</accession>
<dbReference type="EMBL" id="KN822101">
    <property type="protein sequence ID" value="KIM57432.1"/>
    <property type="molecule type" value="Genomic_DNA"/>
</dbReference>
<sequence>MIVPSRNLAASCNSEVTGNATVTTTTTNGDDDRQPATEIQIDMMTAGDEVLRYVALTNDRAMQRMRIQASITFPRGCRDQPSGFLDSTMPTPAYDGRVSALRYTIERRADCGTPSSMMPGSSEDQENNLRYGKSNKLLISPDVGKLFIAGDVHFLARFTALRQVAIA</sequence>
<dbReference type="AlphaFoldDB" id="A0A0C2ZY97"/>
<organism evidence="1 2">
    <name type="scientific">Scleroderma citrinum Foug A</name>
    <dbReference type="NCBI Taxonomy" id="1036808"/>
    <lineage>
        <taxon>Eukaryota</taxon>
        <taxon>Fungi</taxon>
        <taxon>Dikarya</taxon>
        <taxon>Basidiomycota</taxon>
        <taxon>Agaricomycotina</taxon>
        <taxon>Agaricomycetes</taxon>
        <taxon>Agaricomycetidae</taxon>
        <taxon>Boletales</taxon>
        <taxon>Sclerodermatineae</taxon>
        <taxon>Sclerodermataceae</taxon>
        <taxon>Scleroderma</taxon>
    </lineage>
</organism>
<reference evidence="2" key="2">
    <citation type="submission" date="2015-01" db="EMBL/GenBank/DDBJ databases">
        <title>Evolutionary Origins and Diversification of the Mycorrhizal Mutualists.</title>
        <authorList>
            <consortium name="DOE Joint Genome Institute"/>
            <consortium name="Mycorrhizal Genomics Consortium"/>
            <person name="Kohler A."/>
            <person name="Kuo A."/>
            <person name="Nagy L.G."/>
            <person name="Floudas D."/>
            <person name="Copeland A."/>
            <person name="Barry K.W."/>
            <person name="Cichocki N."/>
            <person name="Veneault-Fourrey C."/>
            <person name="LaButti K."/>
            <person name="Lindquist E.A."/>
            <person name="Lipzen A."/>
            <person name="Lundell T."/>
            <person name="Morin E."/>
            <person name="Murat C."/>
            <person name="Riley R."/>
            <person name="Ohm R."/>
            <person name="Sun H."/>
            <person name="Tunlid A."/>
            <person name="Henrissat B."/>
            <person name="Grigoriev I.V."/>
            <person name="Hibbett D.S."/>
            <person name="Martin F."/>
        </authorList>
    </citation>
    <scope>NUCLEOTIDE SEQUENCE [LARGE SCALE GENOMIC DNA]</scope>
    <source>
        <strain evidence="2">Foug A</strain>
    </source>
</reference>
<protein>
    <submittedName>
        <fullName evidence="1">Uncharacterized protein</fullName>
    </submittedName>
</protein>
<proteinExistence type="predicted"/>
<name>A0A0C2ZY97_9AGAM</name>
<gene>
    <name evidence="1" type="ORF">SCLCIDRAFT_1219489</name>
</gene>
<evidence type="ECO:0000313" key="1">
    <source>
        <dbReference type="EMBL" id="KIM57432.1"/>
    </source>
</evidence>